<evidence type="ECO:0000313" key="3">
    <source>
        <dbReference type="Proteomes" id="UP001341840"/>
    </source>
</evidence>
<dbReference type="EMBL" id="JASCZI010062681">
    <property type="protein sequence ID" value="MED6140726.1"/>
    <property type="molecule type" value="Genomic_DNA"/>
</dbReference>
<dbReference type="Proteomes" id="UP001341840">
    <property type="component" value="Unassembled WGS sequence"/>
</dbReference>
<proteinExistence type="predicted"/>
<accession>A0ABU6SXH2</accession>
<keyword evidence="3" id="KW-1185">Reference proteome</keyword>
<gene>
    <name evidence="2" type="ORF">PIB30_096244</name>
</gene>
<reference evidence="2 3" key="1">
    <citation type="journal article" date="2023" name="Plants (Basel)">
        <title>Bridging the Gap: Combining Genomics and Transcriptomics Approaches to Understand Stylosanthes scabra, an Orphan Legume from the Brazilian Caatinga.</title>
        <authorList>
            <person name="Ferreira-Neto J.R.C."/>
            <person name="da Silva M.D."/>
            <person name="Binneck E."/>
            <person name="de Melo N.F."/>
            <person name="da Silva R.H."/>
            <person name="de Melo A.L.T.M."/>
            <person name="Pandolfi V."/>
            <person name="Bustamante F.O."/>
            <person name="Brasileiro-Vidal A.C."/>
            <person name="Benko-Iseppon A.M."/>
        </authorList>
    </citation>
    <scope>NUCLEOTIDE SEQUENCE [LARGE SCALE GENOMIC DNA]</scope>
    <source>
        <tissue evidence="2">Leaves</tissue>
    </source>
</reference>
<feature type="compositionally biased region" description="Polar residues" evidence="1">
    <location>
        <begin position="1"/>
        <end position="13"/>
    </location>
</feature>
<comment type="caution">
    <text evidence="2">The sequence shown here is derived from an EMBL/GenBank/DDBJ whole genome shotgun (WGS) entry which is preliminary data.</text>
</comment>
<protein>
    <submittedName>
        <fullName evidence="2">Uncharacterized protein</fullName>
    </submittedName>
</protein>
<feature type="compositionally biased region" description="Low complexity" evidence="1">
    <location>
        <begin position="141"/>
        <end position="165"/>
    </location>
</feature>
<evidence type="ECO:0000256" key="1">
    <source>
        <dbReference type="SAM" id="MobiDB-lite"/>
    </source>
</evidence>
<sequence length="165" mass="18127">MVVRTYRSQSIPNGQLHCPRAYVNSDPLSPTSVDPKPPSRRRPLQAPSRPSTAVDPNAVYCALFTVGAPSRPPSSFVTARSIRPAPWPRWHSSVRRSGFSPSTLRRQPVVASAARRRVSRSSENTLALSFLLGPRVLFREPPTSFSPNPSRRRSPSWGLSSSPAS</sequence>
<organism evidence="2 3">
    <name type="scientific">Stylosanthes scabra</name>
    <dbReference type="NCBI Taxonomy" id="79078"/>
    <lineage>
        <taxon>Eukaryota</taxon>
        <taxon>Viridiplantae</taxon>
        <taxon>Streptophyta</taxon>
        <taxon>Embryophyta</taxon>
        <taxon>Tracheophyta</taxon>
        <taxon>Spermatophyta</taxon>
        <taxon>Magnoliopsida</taxon>
        <taxon>eudicotyledons</taxon>
        <taxon>Gunneridae</taxon>
        <taxon>Pentapetalae</taxon>
        <taxon>rosids</taxon>
        <taxon>fabids</taxon>
        <taxon>Fabales</taxon>
        <taxon>Fabaceae</taxon>
        <taxon>Papilionoideae</taxon>
        <taxon>50 kb inversion clade</taxon>
        <taxon>dalbergioids sensu lato</taxon>
        <taxon>Dalbergieae</taxon>
        <taxon>Pterocarpus clade</taxon>
        <taxon>Stylosanthes</taxon>
    </lineage>
</organism>
<evidence type="ECO:0000313" key="2">
    <source>
        <dbReference type="EMBL" id="MED6140726.1"/>
    </source>
</evidence>
<feature type="region of interest" description="Disordered" evidence="1">
    <location>
        <begin position="138"/>
        <end position="165"/>
    </location>
</feature>
<name>A0ABU6SXH2_9FABA</name>
<feature type="region of interest" description="Disordered" evidence="1">
    <location>
        <begin position="1"/>
        <end position="52"/>
    </location>
</feature>